<accession>A0AC34FT46</accession>
<evidence type="ECO:0000313" key="1">
    <source>
        <dbReference type="Proteomes" id="UP000887579"/>
    </source>
</evidence>
<name>A0AC34FT46_9BILA</name>
<evidence type="ECO:0000313" key="2">
    <source>
        <dbReference type="WBParaSite" id="ES5_v2.g20431.t1"/>
    </source>
</evidence>
<organism evidence="1 2">
    <name type="scientific">Panagrolaimus sp. ES5</name>
    <dbReference type="NCBI Taxonomy" id="591445"/>
    <lineage>
        <taxon>Eukaryota</taxon>
        <taxon>Metazoa</taxon>
        <taxon>Ecdysozoa</taxon>
        <taxon>Nematoda</taxon>
        <taxon>Chromadorea</taxon>
        <taxon>Rhabditida</taxon>
        <taxon>Tylenchina</taxon>
        <taxon>Panagrolaimomorpha</taxon>
        <taxon>Panagrolaimoidea</taxon>
        <taxon>Panagrolaimidae</taxon>
        <taxon>Panagrolaimus</taxon>
    </lineage>
</organism>
<sequence length="173" mass="18891">MVFIFIIFVTVFFNAILTSTIIFKCSRKRGDTGPEIISSRSNINNNASTSNRNNTDREMEKMTDSQRAKFQAELDAAIEAEKKGHVKGNGGGSPASPVNGSGGGMDGTLPISFKKPISEGRSTNVNQPVIWSIGHDDNNNNNKKGDVIKSAPERKKGLKNFSEKVFKRKAKSK</sequence>
<dbReference type="WBParaSite" id="ES5_v2.g20431.t1">
    <property type="protein sequence ID" value="ES5_v2.g20431.t1"/>
    <property type="gene ID" value="ES5_v2.g20431"/>
</dbReference>
<reference evidence="2" key="1">
    <citation type="submission" date="2022-11" db="UniProtKB">
        <authorList>
            <consortium name="WormBaseParasite"/>
        </authorList>
    </citation>
    <scope>IDENTIFICATION</scope>
</reference>
<dbReference type="Proteomes" id="UP000887579">
    <property type="component" value="Unplaced"/>
</dbReference>
<proteinExistence type="predicted"/>
<protein>
    <submittedName>
        <fullName evidence="2">Uncharacterized protein</fullName>
    </submittedName>
</protein>